<dbReference type="AlphaFoldDB" id="A1BFR8"/>
<dbReference type="Proteomes" id="UP000008701">
    <property type="component" value="Chromosome"/>
</dbReference>
<dbReference type="NCBIfam" id="TIGR04258">
    <property type="entry name" value="4helix_suffix"/>
    <property type="match status" value="1"/>
</dbReference>
<dbReference type="Gene3D" id="3.30.65.10">
    <property type="entry name" value="Bacterial Topoisomerase I, domain 1"/>
    <property type="match status" value="1"/>
</dbReference>
<accession>A1BFR8</accession>
<feature type="compositionally biased region" description="Basic and acidic residues" evidence="1">
    <location>
        <begin position="112"/>
        <end position="121"/>
    </location>
</feature>
<keyword evidence="4" id="KW-1185">Reference proteome</keyword>
<keyword evidence="3" id="KW-0413">Isomerase</keyword>
<evidence type="ECO:0000256" key="1">
    <source>
        <dbReference type="SAM" id="MobiDB-lite"/>
    </source>
</evidence>
<dbReference type="GO" id="GO:0005694">
    <property type="term" value="C:chromosome"/>
    <property type="evidence" value="ECO:0007669"/>
    <property type="project" value="InterPro"/>
</dbReference>
<dbReference type="OrthoDB" id="9796189at2"/>
<feature type="region of interest" description="Disordered" evidence="1">
    <location>
        <begin position="200"/>
        <end position="219"/>
    </location>
</feature>
<dbReference type="Gene3D" id="1.20.1440.60">
    <property type="entry name" value="23S rRNA-intervening sequence"/>
    <property type="match status" value="1"/>
</dbReference>
<feature type="compositionally biased region" description="Basic and acidic residues" evidence="1">
    <location>
        <begin position="200"/>
        <end position="209"/>
    </location>
</feature>
<dbReference type="GO" id="GO:0003916">
    <property type="term" value="F:DNA topoisomerase activity"/>
    <property type="evidence" value="ECO:0007669"/>
    <property type="project" value="InterPro"/>
</dbReference>
<dbReference type="GO" id="GO:0006265">
    <property type="term" value="P:DNA topological change"/>
    <property type="evidence" value="ECO:0007669"/>
    <property type="project" value="InterPro"/>
</dbReference>
<dbReference type="eggNOG" id="COG0551">
    <property type="taxonomic scope" value="Bacteria"/>
</dbReference>
<evidence type="ECO:0000313" key="3">
    <source>
        <dbReference type="EMBL" id="ABL65245.1"/>
    </source>
</evidence>
<dbReference type="EMBL" id="CP000492">
    <property type="protein sequence ID" value="ABL65245.1"/>
    <property type="molecule type" value="Genomic_DNA"/>
</dbReference>
<dbReference type="HOGENOM" id="CLU_088230_1_0_10"/>
<reference evidence="3 4" key="1">
    <citation type="submission" date="2006-12" db="EMBL/GenBank/DDBJ databases">
        <title>Complete sequence of Chlorobium phaeobacteroides DSM 266.</title>
        <authorList>
            <consortium name="US DOE Joint Genome Institute"/>
            <person name="Copeland A."/>
            <person name="Lucas S."/>
            <person name="Lapidus A."/>
            <person name="Barry K."/>
            <person name="Detter J.C."/>
            <person name="Glavina del Rio T."/>
            <person name="Hammon N."/>
            <person name="Israni S."/>
            <person name="Pitluck S."/>
            <person name="Goltsman E."/>
            <person name="Schmutz J."/>
            <person name="Larimer F."/>
            <person name="Land M."/>
            <person name="Hauser L."/>
            <person name="Mikhailova N."/>
            <person name="Li T."/>
            <person name="Overmann J."/>
            <person name="Bryant D.A."/>
            <person name="Richardson P."/>
        </authorList>
    </citation>
    <scope>NUCLEOTIDE SEQUENCE [LARGE SCALE GENOMIC DNA]</scope>
    <source>
        <strain evidence="3 4">DSM 266</strain>
    </source>
</reference>
<evidence type="ECO:0000313" key="4">
    <source>
        <dbReference type="Proteomes" id="UP000008701"/>
    </source>
</evidence>
<dbReference type="SUPFAM" id="SSF158446">
    <property type="entry name" value="IVS-encoded protein-like"/>
    <property type="match status" value="1"/>
</dbReference>
<dbReference type="Pfam" id="PF01396">
    <property type="entry name" value="Zn_ribbon_Top1"/>
    <property type="match status" value="1"/>
</dbReference>
<name>A1BFR8_CHLPD</name>
<gene>
    <name evidence="3" type="ordered locus">Cpha266_1210</name>
</gene>
<dbReference type="InterPro" id="IPR036583">
    <property type="entry name" value="23S_rRNA_IVS_sf"/>
</dbReference>
<proteinExistence type="predicted"/>
<sequence>MKKLRPSGGYRKAASFQTATLIYDATYWFCEKFIDSRSRTLDQMIQAARSGRQNIAEGSRAAATSSQTELRLVNVARSSLEELLLDYEDYLRHRHLRQWASSSAEASAVREVPQRFKRDRSAQSNQSDLTELTDLTDQERWVLYAFWLEHESAEVRANAIICLIHQANYLLDRQIASLEAAFVEEGGYSEQLAAARLAERERKRNETSRHPTPAGAIPSCPQCGSPMVLRTARADKNEGQQFWGCTGYPECRGVIKV</sequence>
<feature type="region of interest" description="Disordered" evidence="1">
    <location>
        <begin position="110"/>
        <end position="130"/>
    </location>
</feature>
<dbReference type="GO" id="GO:0003677">
    <property type="term" value="F:DNA binding"/>
    <property type="evidence" value="ECO:0007669"/>
    <property type="project" value="InterPro"/>
</dbReference>
<dbReference type="InterPro" id="IPR026354">
    <property type="entry name" value="4helix_suffix_dom"/>
</dbReference>
<dbReference type="InterPro" id="IPR013498">
    <property type="entry name" value="Topo_IA_Znf"/>
</dbReference>
<dbReference type="NCBIfam" id="TIGR02436">
    <property type="entry name" value="four helix bundle protein"/>
    <property type="match status" value="1"/>
</dbReference>
<organism evidence="3 4">
    <name type="scientific">Chlorobium phaeobacteroides (strain DSM 266 / SMG 266 / 2430)</name>
    <dbReference type="NCBI Taxonomy" id="290317"/>
    <lineage>
        <taxon>Bacteria</taxon>
        <taxon>Pseudomonadati</taxon>
        <taxon>Chlorobiota</taxon>
        <taxon>Chlorobiia</taxon>
        <taxon>Chlorobiales</taxon>
        <taxon>Chlorobiaceae</taxon>
        <taxon>Chlorobium/Pelodictyon group</taxon>
        <taxon>Chlorobium</taxon>
    </lineage>
</organism>
<dbReference type="SUPFAM" id="SSF57783">
    <property type="entry name" value="Zinc beta-ribbon"/>
    <property type="match status" value="1"/>
</dbReference>
<dbReference type="InterPro" id="IPR012657">
    <property type="entry name" value="23S_rRNA-intervening_sequence"/>
</dbReference>
<dbReference type="RefSeq" id="WP_011745069.1">
    <property type="nucleotide sequence ID" value="NC_008639.1"/>
</dbReference>
<feature type="domain" description="DNA topoisomerase type IA zn finger" evidence="2">
    <location>
        <begin position="219"/>
        <end position="255"/>
    </location>
</feature>
<protein>
    <submittedName>
        <fullName evidence="3">DNA topoisomerase, type IA, zn finger domain protein</fullName>
    </submittedName>
</protein>
<dbReference type="KEGG" id="cph:Cpha266_1210"/>
<evidence type="ECO:0000259" key="2">
    <source>
        <dbReference type="Pfam" id="PF01396"/>
    </source>
</evidence>
<dbReference type="STRING" id="290317.Cpha266_1210"/>